<dbReference type="EMBL" id="CALNXI010004714">
    <property type="protein sequence ID" value="CAH3196336.1"/>
    <property type="molecule type" value="Genomic_DNA"/>
</dbReference>
<evidence type="ECO:0000256" key="6">
    <source>
        <dbReference type="ARBA" id="ARBA00023136"/>
    </source>
</evidence>
<evidence type="ECO:0000256" key="2">
    <source>
        <dbReference type="ARBA" id="ARBA00022475"/>
    </source>
</evidence>
<evidence type="ECO:0000256" key="10">
    <source>
        <dbReference type="SAM" id="Phobius"/>
    </source>
</evidence>
<dbReference type="PRINTS" id="PR00237">
    <property type="entry name" value="GPCRRHODOPSN"/>
</dbReference>
<evidence type="ECO:0000256" key="1">
    <source>
        <dbReference type="ARBA" id="ARBA00004651"/>
    </source>
</evidence>
<gene>
    <name evidence="12" type="ORF">PEVE_00032399</name>
</gene>
<proteinExistence type="predicted"/>
<feature type="domain" description="G-protein coupled receptors family 1 profile" evidence="11">
    <location>
        <begin position="494"/>
        <end position="625"/>
    </location>
</feature>
<keyword evidence="3 10" id="KW-0812">Transmembrane</keyword>
<name>A0ABN8SXW3_9CNID</name>
<dbReference type="Proteomes" id="UP001159427">
    <property type="component" value="Unassembled WGS sequence"/>
</dbReference>
<keyword evidence="6 10" id="KW-0472">Membrane</keyword>
<feature type="transmembrane region" description="Helical" evidence="10">
    <location>
        <begin position="767"/>
        <end position="788"/>
    </location>
</feature>
<feature type="transmembrane region" description="Helical" evidence="10">
    <location>
        <begin position="81"/>
        <end position="104"/>
    </location>
</feature>
<keyword evidence="2" id="KW-1003">Cell membrane</keyword>
<organism evidence="12 13">
    <name type="scientific">Porites evermanni</name>
    <dbReference type="NCBI Taxonomy" id="104178"/>
    <lineage>
        <taxon>Eukaryota</taxon>
        <taxon>Metazoa</taxon>
        <taxon>Cnidaria</taxon>
        <taxon>Anthozoa</taxon>
        <taxon>Hexacorallia</taxon>
        <taxon>Scleractinia</taxon>
        <taxon>Fungiina</taxon>
        <taxon>Poritidae</taxon>
        <taxon>Porites</taxon>
    </lineage>
</organism>
<keyword evidence="5" id="KW-0297">G-protein coupled receptor</keyword>
<feature type="transmembrane region" description="Helical" evidence="10">
    <location>
        <begin position="341"/>
        <end position="362"/>
    </location>
</feature>
<feature type="transmembrane region" description="Helical" evidence="10">
    <location>
        <begin position="223"/>
        <end position="249"/>
    </location>
</feature>
<feature type="transmembrane region" description="Helical" evidence="10">
    <location>
        <begin position="374"/>
        <end position="395"/>
    </location>
</feature>
<dbReference type="PANTHER" id="PTHR24246">
    <property type="entry name" value="OLFACTORY RECEPTOR AND ADENOSINE RECEPTOR"/>
    <property type="match status" value="1"/>
</dbReference>
<feature type="transmembrane region" description="Helical" evidence="10">
    <location>
        <begin position="261"/>
        <end position="286"/>
    </location>
</feature>
<feature type="transmembrane region" description="Helical" evidence="10">
    <location>
        <begin position="7"/>
        <end position="32"/>
    </location>
</feature>
<feature type="transmembrane region" description="Helical" evidence="10">
    <location>
        <begin position="515"/>
        <end position="540"/>
    </location>
</feature>
<evidence type="ECO:0000256" key="4">
    <source>
        <dbReference type="ARBA" id="ARBA00022989"/>
    </source>
</evidence>
<evidence type="ECO:0000256" key="8">
    <source>
        <dbReference type="ARBA" id="ARBA00023180"/>
    </source>
</evidence>
<keyword evidence="4 10" id="KW-1133">Transmembrane helix</keyword>
<feature type="transmembrane region" description="Helical" evidence="10">
    <location>
        <begin position="734"/>
        <end position="755"/>
    </location>
</feature>
<feature type="transmembrane region" description="Helical" evidence="10">
    <location>
        <begin position="552"/>
        <end position="576"/>
    </location>
</feature>
<dbReference type="InterPro" id="IPR017452">
    <property type="entry name" value="GPCR_Rhodpsn_7TM"/>
</dbReference>
<feature type="transmembrane region" description="Helical" evidence="10">
    <location>
        <begin position="124"/>
        <end position="148"/>
    </location>
</feature>
<evidence type="ECO:0000256" key="3">
    <source>
        <dbReference type="ARBA" id="ARBA00022692"/>
    </source>
</evidence>
<dbReference type="CDD" id="cd00637">
    <property type="entry name" value="7tm_classA_rhodopsin-like"/>
    <property type="match status" value="3"/>
</dbReference>
<evidence type="ECO:0000256" key="5">
    <source>
        <dbReference type="ARBA" id="ARBA00023040"/>
    </source>
</evidence>
<keyword evidence="8" id="KW-0325">Glycoprotein</keyword>
<feature type="transmembrane region" description="Helical" evidence="10">
    <location>
        <begin position="654"/>
        <end position="679"/>
    </location>
</feature>
<feature type="transmembrane region" description="Helical" evidence="10">
    <location>
        <begin position="155"/>
        <end position="178"/>
    </location>
</feature>
<feature type="domain" description="G-protein coupled receptors family 1 profile" evidence="11">
    <location>
        <begin position="23"/>
        <end position="360"/>
    </location>
</feature>
<evidence type="ECO:0000313" key="12">
    <source>
        <dbReference type="EMBL" id="CAH3196336.1"/>
    </source>
</evidence>
<evidence type="ECO:0000256" key="7">
    <source>
        <dbReference type="ARBA" id="ARBA00023170"/>
    </source>
</evidence>
<feature type="transmembrane region" description="Helical" evidence="10">
    <location>
        <begin position="44"/>
        <end position="69"/>
    </location>
</feature>
<dbReference type="InterPro" id="IPR000276">
    <property type="entry name" value="GPCR_Rhodpsn"/>
</dbReference>
<feature type="domain" description="G-protein coupled receptors family 1 profile" evidence="11">
    <location>
        <begin position="633"/>
        <end position="852"/>
    </location>
</feature>
<evidence type="ECO:0000259" key="11">
    <source>
        <dbReference type="PROSITE" id="PS50262"/>
    </source>
</evidence>
<dbReference type="Pfam" id="PF00001">
    <property type="entry name" value="7tm_1"/>
    <property type="match status" value="4"/>
</dbReference>
<feature type="transmembrane region" description="Helical" evidence="10">
    <location>
        <begin position="616"/>
        <end position="642"/>
    </location>
</feature>
<accession>A0ABN8SXW3</accession>
<dbReference type="SUPFAM" id="SSF81321">
    <property type="entry name" value="Family A G protein-coupled receptor-like"/>
    <property type="match status" value="4"/>
</dbReference>
<keyword evidence="7" id="KW-0675">Receptor</keyword>
<comment type="caution">
    <text evidence="12">The sequence shown here is derived from an EMBL/GenBank/DDBJ whole genome shotgun (WGS) entry which is preliminary data.</text>
</comment>
<feature type="transmembrane region" description="Helical" evidence="10">
    <location>
        <begin position="691"/>
        <end position="713"/>
    </location>
</feature>
<dbReference type="PANTHER" id="PTHR24246:SF27">
    <property type="entry name" value="ADENOSINE RECEPTOR, ISOFORM A"/>
    <property type="match status" value="1"/>
</dbReference>
<evidence type="ECO:0000313" key="13">
    <source>
        <dbReference type="Proteomes" id="UP001159427"/>
    </source>
</evidence>
<feature type="transmembrane region" description="Helical" evidence="10">
    <location>
        <begin position="477"/>
        <end position="503"/>
    </location>
</feature>
<keyword evidence="9" id="KW-0807">Transducer</keyword>
<sequence length="852" mass="95674">MYTNTVIAFSVVISIESLIICVGNAFVIFVFWTQCTGSRRRTSYLLINLAVADFLIGVTKIPSFITIYIPSLMRKRNINDLGNYIAAFDILFSTASVVSLATVSVERTAAVLWPLAHRTSSDRVYVYCIAFIWVTAMSVFLIYILPFFNVWPFEYAVIALNIVLVLSILTTCLTYIIIRVHLKRSPQIFNSDQRRSVERNVKLSKTCVCRSTEAGEAMYTNTVIAFSVIISIEALIVCVGNTFVIFVFWTQCTGSRRRASYLLINLAVADFLIGVTKIPSFITIYIPSLMRKRNINDLGNYIAAFDILFSTASVISLATVSVERTAAVLWPLAHRTSSDRVYVYCIAFIWVTAMSVFLIYILPFFNVWPFEYAIIALNIVLVLSILTTCSTYIIIRAHLKCSPQIFNSDQRRSMERNVKLSKTRRMRFLILGRSVGLKTKKKSQYTVHLNVEKPVTSCSVSAFVVQQKGEAMYTNSVIAFSVIISIETLSICVGNAFVIFVFWTQFTGSRRRASYLLINLAVADFLIGVTKIPGFITISIPSLMRKRNIDDLGNYIAAFHILFSTASVVSLATVSVERTAAVLWPLAHRTSSDRTSCSVSAFVVQQKGEAMYTNSVIAFSVIISIETLSICVGNAFVIFVFWTQFTGSRRRASYLLINLAVADFLIGVTKIPGFITISIPSLMRKRNIDDLGNYIAAFHILFSTASVVSLATVSVERTAAVLWPLAHRTSSDRVYVYCIAFIWVTAMSVFLIYILPFFKVWPFEYAVIALNIVLVLSILTTCSTYIIIRAHLKRSPQIFNSDQRRSVERNVKLSKTVFLVIALSFACWVPAVILYVIHYVFCKECIPAEVVL</sequence>
<evidence type="ECO:0000256" key="9">
    <source>
        <dbReference type="ARBA" id="ARBA00023224"/>
    </source>
</evidence>
<feature type="transmembrane region" description="Helical" evidence="10">
    <location>
        <begin position="817"/>
        <end position="841"/>
    </location>
</feature>
<reference evidence="12 13" key="1">
    <citation type="submission" date="2022-05" db="EMBL/GenBank/DDBJ databases">
        <authorList>
            <consortium name="Genoscope - CEA"/>
            <person name="William W."/>
        </authorList>
    </citation>
    <scope>NUCLEOTIDE SEQUENCE [LARGE SCALE GENOMIC DNA]</scope>
</reference>
<dbReference type="Gene3D" id="1.20.1070.10">
    <property type="entry name" value="Rhodopsin 7-helix transmembrane proteins"/>
    <property type="match status" value="4"/>
</dbReference>
<dbReference type="PROSITE" id="PS50262">
    <property type="entry name" value="G_PROTEIN_RECEP_F1_2"/>
    <property type="match status" value="3"/>
</dbReference>
<keyword evidence="13" id="KW-1185">Reference proteome</keyword>
<feature type="non-terminal residue" evidence="12">
    <location>
        <position position="852"/>
    </location>
</feature>
<protein>
    <recommendedName>
        <fullName evidence="11">G-protein coupled receptors family 1 profile domain-containing protein</fullName>
    </recommendedName>
</protein>
<comment type="subcellular location">
    <subcellularLocation>
        <location evidence="1">Cell membrane</location>
        <topology evidence="1">Multi-pass membrane protein</topology>
    </subcellularLocation>
</comment>